<proteinExistence type="predicted"/>
<protein>
    <submittedName>
        <fullName evidence="1">Uncharacterized protein</fullName>
    </submittedName>
</protein>
<gene>
    <name evidence="1" type="ORF">L2E82_48785</name>
</gene>
<dbReference type="Proteomes" id="UP001055811">
    <property type="component" value="Linkage Group LG09"/>
</dbReference>
<evidence type="ECO:0000313" key="1">
    <source>
        <dbReference type="EMBL" id="KAI3690631.1"/>
    </source>
</evidence>
<organism evidence="1 2">
    <name type="scientific">Cichorium intybus</name>
    <name type="common">Chicory</name>
    <dbReference type="NCBI Taxonomy" id="13427"/>
    <lineage>
        <taxon>Eukaryota</taxon>
        <taxon>Viridiplantae</taxon>
        <taxon>Streptophyta</taxon>
        <taxon>Embryophyta</taxon>
        <taxon>Tracheophyta</taxon>
        <taxon>Spermatophyta</taxon>
        <taxon>Magnoliopsida</taxon>
        <taxon>eudicotyledons</taxon>
        <taxon>Gunneridae</taxon>
        <taxon>Pentapetalae</taxon>
        <taxon>asterids</taxon>
        <taxon>campanulids</taxon>
        <taxon>Asterales</taxon>
        <taxon>Asteraceae</taxon>
        <taxon>Cichorioideae</taxon>
        <taxon>Cichorieae</taxon>
        <taxon>Cichoriinae</taxon>
        <taxon>Cichorium</taxon>
    </lineage>
</organism>
<reference evidence="2" key="1">
    <citation type="journal article" date="2022" name="Mol. Ecol. Resour.">
        <title>The genomes of chicory, endive, great burdock and yacon provide insights into Asteraceae palaeo-polyploidization history and plant inulin production.</title>
        <authorList>
            <person name="Fan W."/>
            <person name="Wang S."/>
            <person name="Wang H."/>
            <person name="Wang A."/>
            <person name="Jiang F."/>
            <person name="Liu H."/>
            <person name="Zhao H."/>
            <person name="Xu D."/>
            <person name="Zhang Y."/>
        </authorList>
    </citation>
    <scope>NUCLEOTIDE SEQUENCE [LARGE SCALE GENOMIC DNA]</scope>
    <source>
        <strain evidence="2">cv. Punajuju</strain>
    </source>
</reference>
<comment type="caution">
    <text evidence="1">The sequence shown here is derived from an EMBL/GenBank/DDBJ whole genome shotgun (WGS) entry which is preliminary data.</text>
</comment>
<sequence length="70" mass="8394">MVRMYFRLWNDVRIMSRVIKRRKCGMIKEICGRHALRRNMLQKCFCVQSHSKFSSTPLVKSSSKHSRDMC</sequence>
<accession>A0ACB8YZJ5</accession>
<dbReference type="EMBL" id="CM042017">
    <property type="protein sequence ID" value="KAI3690631.1"/>
    <property type="molecule type" value="Genomic_DNA"/>
</dbReference>
<reference evidence="1 2" key="2">
    <citation type="journal article" date="2022" name="Mol. Ecol. Resour.">
        <title>The genomes of chicory, endive, great burdock and yacon provide insights into Asteraceae paleo-polyploidization history and plant inulin production.</title>
        <authorList>
            <person name="Fan W."/>
            <person name="Wang S."/>
            <person name="Wang H."/>
            <person name="Wang A."/>
            <person name="Jiang F."/>
            <person name="Liu H."/>
            <person name="Zhao H."/>
            <person name="Xu D."/>
            <person name="Zhang Y."/>
        </authorList>
    </citation>
    <scope>NUCLEOTIDE SEQUENCE [LARGE SCALE GENOMIC DNA]</scope>
    <source>
        <strain evidence="2">cv. Punajuju</strain>
        <tissue evidence="1">Leaves</tissue>
    </source>
</reference>
<evidence type="ECO:0000313" key="2">
    <source>
        <dbReference type="Proteomes" id="UP001055811"/>
    </source>
</evidence>
<name>A0ACB8YZJ5_CICIN</name>
<keyword evidence="2" id="KW-1185">Reference proteome</keyword>